<dbReference type="InterPro" id="IPR007599">
    <property type="entry name" value="DER1"/>
</dbReference>
<sequence>MDQIIAEIKKIPPVTRFICGSSLLVTLSVILKAVSFYSIVFKWDFIYPKFQLWRLWTSFFVGVRLSFLSYVFMQLIYSFSRTSNDIESKAYFLRSADLTWQLFWACVAIIAATWPMNAYIFTRPFLLCIVYLYSALAPPGTMTSIMGLVTVPVIYYPYILIAFDLLMGGPHTAALSVAGAVVGHVWWWTVWGGELASQGVLHNRARAPQWLCNYMGQTNQAGGPPSAGGTAQALARGGIHVTAPRRAAEAGDPTGHTWGSGRRLGN</sequence>
<protein>
    <recommendedName>
        <fullName evidence="7">Derlin</fullName>
    </recommendedName>
</protein>
<evidence type="ECO:0000256" key="4">
    <source>
        <dbReference type="ARBA" id="ARBA00022824"/>
    </source>
</evidence>
<evidence type="ECO:0000256" key="1">
    <source>
        <dbReference type="ARBA" id="ARBA00004477"/>
    </source>
</evidence>
<dbReference type="AlphaFoldDB" id="A0A409XCP0"/>
<dbReference type="InParanoid" id="A0A409XCP0"/>
<evidence type="ECO:0000256" key="5">
    <source>
        <dbReference type="ARBA" id="ARBA00022989"/>
    </source>
</evidence>
<reference evidence="9 10" key="1">
    <citation type="journal article" date="2018" name="Evol. Lett.">
        <title>Horizontal gene cluster transfer increased hallucinogenic mushroom diversity.</title>
        <authorList>
            <person name="Reynolds H.T."/>
            <person name="Vijayakumar V."/>
            <person name="Gluck-Thaler E."/>
            <person name="Korotkin H.B."/>
            <person name="Matheny P.B."/>
            <person name="Slot J.C."/>
        </authorList>
    </citation>
    <scope>NUCLEOTIDE SEQUENCE [LARGE SCALE GENOMIC DNA]</scope>
    <source>
        <strain evidence="9 10">2631</strain>
    </source>
</reference>
<evidence type="ECO:0000256" key="3">
    <source>
        <dbReference type="ARBA" id="ARBA00022692"/>
    </source>
</evidence>
<dbReference type="GO" id="GO:0006950">
    <property type="term" value="P:response to stress"/>
    <property type="evidence" value="ECO:0007669"/>
    <property type="project" value="UniProtKB-ARBA"/>
</dbReference>
<organism evidence="9 10">
    <name type="scientific">Psilocybe cyanescens</name>
    <dbReference type="NCBI Taxonomy" id="93625"/>
    <lineage>
        <taxon>Eukaryota</taxon>
        <taxon>Fungi</taxon>
        <taxon>Dikarya</taxon>
        <taxon>Basidiomycota</taxon>
        <taxon>Agaricomycotina</taxon>
        <taxon>Agaricomycetes</taxon>
        <taxon>Agaricomycetidae</taxon>
        <taxon>Agaricales</taxon>
        <taxon>Agaricineae</taxon>
        <taxon>Strophariaceae</taxon>
        <taxon>Psilocybe</taxon>
    </lineage>
</organism>
<name>A0A409XCP0_PSICY</name>
<keyword evidence="6 7" id="KW-0472">Membrane</keyword>
<feature type="transmembrane region" description="Helical" evidence="7">
    <location>
        <begin position="148"/>
        <end position="167"/>
    </location>
</feature>
<dbReference type="GO" id="GO:0005789">
    <property type="term" value="C:endoplasmic reticulum membrane"/>
    <property type="evidence" value="ECO:0007669"/>
    <property type="project" value="UniProtKB-SubCell"/>
</dbReference>
<comment type="caution">
    <text evidence="9">The sequence shown here is derived from an EMBL/GenBank/DDBJ whole genome shotgun (WGS) entry which is preliminary data.</text>
</comment>
<gene>
    <name evidence="9" type="ORF">CVT25_009948</name>
</gene>
<dbReference type="Proteomes" id="UP000283269">
    <property type="component" value="Unassembled WGS sequence"/>
</dbReference>
<feature type="transmembrane region" description="Helical" evidence="7">
    <location>
        <begin position="91"/>
        <end position="112"/>
    </location>
</feature>
<keyword evidence="5 7" id="KW-1133">Transmembrane helix</keyword>
<evidence type="ECO:0000313" key="9">
    <source>
        <dbReference type="EMBL" id="PPQ88568.1"/>
    </source>
</evidence>
<feature type="transmembrane region" description="Helical" evidence="7">
    <location>
        <begin position="59"/>
        <end position="79"/>
    </location>
</feature>
<comment type="function">
    <text evidence="7">May be involved in the degradation of misfolded endoplasmic reticulum (ER) luminal proteins.</text>
</comment>
<dbReference type="OrthoDB" id="1716531at2759"/>
<dbReference type="EMBL" id="NHYD01002059">
    <property type="protein sequence ID" value="PPQ88568.1"/>
    <property type="molecule type" value="Genomic_DNA"/>
</dbReference>
<evidence type="ECO:0000313" key="10">
    <source>
        <dbReference type="Proteomes" id="UP000283269"/>
    </source>
</evidence>
<feature type="region of interest" description="Disordered" evidence="8">
    <location>
        <begin position="244"/>
        <end position="266"/>
    </location>
</feature>
<comment type="similarity">
    <text evidence="2 7">Belongs to the derlin family.</text>
</comment>
<dbReference type="STRING" id="93625.A0A409XCP0"/>
<comment type="subcellular location">
    <subcellularLocation>
        <location evidence="1 7">Endoplasmic reticulum membrane</location>
        <topology evidence="1 7">Multi-pass membrane protein</topology>
    </subcellularLocation>
</comment>
<accession>A0A409XCP0</accession>
<feature type="transmembrane region" description="Helical" evidence="7">
    <location>
        <begin position="17"/>
        <end position="39"/>
    </location>
</feature>
<proteinExistence type="inferred from homology"/>
<keyword evidence="10" id="KW-1185">Reference proteome</keyword>
<keyword evidence="3 7" id="KW-0812">Transmembrane</keyword>
<keyword evidence="4 7" id="KW-0256">Endoplasmic reticulum</keyword>
<evidence type="ECO:0000256" key="2">
    <source>
        <dbReference type="ARBA" id="ARBA00008917"/>
    </source>
</evidence>
<feature type="transmembrane region" description="Helical" evidence="7">
    <location>
        <begin position="173"/>
        <end position="191"/>
    </location>
</feature>
<evidence type="ECO:0000256" key="7">
    <source>
        <dbReference type="RuleBase" id="RU363059"/>
    </source>
</evidence>
<evidence type="ECO:0000256" key="6">
    <source>
        <dbReference type="ARBA" id="ARBA00023136"/>
    </source>
</evidence>
<dbReference type="PANTHER" id="PTHR11009">
    <property type="entry name" value="DER1-LIKE PROTEIN, DERLIN"/>
    <property type="match status" value="1"/>
</dbReference>
<dbReference type="Pfam" id="PF04511">
    <property type="entry name" value="DER1"/>
    <property type="match status" value="1"/>
</dbReference>
<evidence type="ECO:0000256" key="8">
    <source>
        <dbReference type="SAM" id="MobiDB-lite"/>
    </source>
</evidence>